<evidence type="ECO:0000313" key="3">
    <source>
        <dbReference type="Proteomes" id="UP000078540"/>
    </source>
</evidence>
<name>A0A195BQN6_9HYME</name>
<keyword evidence="1" id="KW-0472">Membrane</keyword>
<keyword evidence="3" id="KW-1185">Reference proteome</keyword>
<organism evidence="2 3">
    <name type="scientific">Atta colombica</name>
    <dbReference type="NCBI Taxonomy" id="520822"/>
    <lineage>
        <taxon>Eukaryota</taxon>
        <taxon>Metazoa</taxon>
        <taxon>Ecdysozoa</taxon>
        <taxon>Arthropoda</taxon>
        <taxon>Hexapoda</taxon>
        <taxon>Insecta</taxon>
        <taxon>Pterygota</taxon>
        <taxon>Neoptera</taxon>
        <taxon>Endopterygota</taxon>
        <taxon>Hymenoptera</taxon>
        <taxon>Apocrita</taxon>
        <taxon>Aculeata</taxon>
        <taxon>Formicoidea</taxon>
        <taxon>Formicidae</taxon>
        <taxon>Myrmicinae</taxon>
        <taxon>Atta</taxon>
    </lineage>
</organism>
<sequence length="394" mass="45601">MARDSRRADPRRVVAVNGGGGGGDGGATVRCKLELILLTLLLTIIIPPAYAESQVWTHVQVSLELVIFSFFSECSTSREGTDKKTLKLLLEIKHFVKSIVCTIGYHINADWFFEYPNVTTTRRSILDLVNRPMVADDIGRWHNSVDIRDVSIANYPNYTLHHYSGLSAFLISFRDIDLYNIKNNVKFIINIDKVNMPSVKKHVEKHVHESYDKWSVLLRLFATVTSRVRHLKMDSRDSAKSVRSQMDAISFTPLSRTFVKTFANSPRLSQPPKNGTRRLIINLEYAKQIYLEIRLAYTTFIYTAVYLIFLIEHFFHLTLSIVIIPIFIIDNILMFEELHDWLNDDKVIIRRQYKCTEKNLFLASILSRKYHMSYKMKRGKGYEGNGKADSDFYR</sequence>
<reference evidence="2 3" key="1">
    <citation type="submission" date="2015-09" db="EMBL/GenBank/DDBJ databases">
        <title>Atta colombica WGS genome.</title>
        <authorList>
            <person name="Nygaard S."/>
            <person name="Hu H."/>
            <person name="Boomsma J."/>
            <person name="Zhang G."/>
        </authorList>
    </citation>
    <scope>NUCLEOTIDE SEQUENCE [LARGE SCALE GENOMIC DNA]</scope>
    <source>
        <strain evidence="2">Treedump-2</strain>
        <tissue evidence="2">Whole body</tissue>
    </source>
</reference>
<proteinExistence type="predicted"/>
<evidence type="ECO:0000256" key="1">
    <source>
        <dbReference type="SAM" id="Phobius"/>
    </source>
</evidence>
<keyword evidence="1" id="KW-0812">Transmembrane</keyword>
<evidence type="ECO:0000313" key="2">
    <source>
        <dbReference type="EMBL" id="KYM88908.1"/>
    </source>
</evidence>
<dbReference type="EMBL" id="KQ976423">
    <property type="protein sequence ID" value="KYM88908.1"/>
    <property type="molecule type" value="Genomic_DNA"/>
</dbReference>
<feature type="transmembrane region" description="Helical" evidence="1">
    <location>
        <begin position="314"/>
        <end position="333"/>
    </location>
</feature>
<accession>A0A195BQN6</accession>
<dbReference type="Proteomes" id="UP000078540">
    <property type="component" value="Unassembled WGS sequence"/>
</dbReference>
<protein>
    <submittedName>
        <fullName evidence="2">Uncharacterized protein</fullName>
    </submittedName>
</protein>
<gene>
    <name evidence="2" type="ORF">ALC53_02674</name>
</gene>
<dbReference type="AlphaFoldDB" id="A0A195BQN6"/>
<keyword evidence="1" id="KW-1133">Transmembrane helix</keyword>